<comment type="caution">
    <text evidence="10">Lacks conserved residue(s) required for the propagation of feature annotation.</text>
</comment>
<comment type="subcellular location">
    <subcellularLocation>
        <location evidence="10">Cell membrane</location>
        <topology evidence="10">Peripheral membrane protein</topology>
        <orientation evidence="10">Cytoplasmic side</orientation>
    </subcellularLocation>
</comment>
<feature type="binding site" evidence="10">
    <location>
        <position position="171"/>
    </location>
    <ligand>
        <name>UDP-N-acetyl-alpha-D-glucosamine</name>
        <dbReference type="ChEBI" id="CHEBI:57705"/>
    </ligand>
</feature>
<comment type="catalytic activity">
    <reaction evidence="10">
        <text>di-trans,octa-cis-undecaprenyl diphospho-N-acetyl-alpha-D-muramoyl-L-alanyl-D-glutamyl-meso-2,6-diaminopimeloyl-D-alanyl-D-alanine + UDP-N-acetyl-alpha-D-glucosamine = di-trans,octa-cis-undecaprenyl diphospho-[N-acetyl-alpha-D-glucosaminyl-(1-&gt;4)]-N-acetyl-alpha-D-muramoyl-L-alanyl-D-glutamyl-meso-2,6-diaminopimeloyl-D-alanyl-D-alanine + UDP + H(+)</text>
        <dbReference type="Rhea" id="RHEA:31227"/>
        <dbReference type="ChEBI" id="CHEBI:15378"/>
        <dbReference type="ChEBI" id="CHEBI:57705"/>
        <dbReference type="ChEBI" id="CHEBI:58223"/>
        <dbReference type="ChEBI" id="CHEBI:61387"/>
        <dbReference type="ChEBI" id="CHEBI:61388"/>
        <dbReference type="EC" id="2.4.1.227"/>
    </reaction>
</comment>
<keyword evidence="5 10" id="KW-0133">Cell shape</keyword>
<dbReference type="InterPro" id="IPR004276">
    <property type="entry name" value="GlycoTrans_28_N"/>
</dbReference>
<feature type="binding site" evidence="10">
    <location>
        <begin position="10"/>
        <end position="12"/>
    </location>
    <ligand>
        <name>UDP-N-acetyl-alpha-D-glucosamine</name>
        <dbReference type="ChEBI" id="CHEBI:57705"/>
    </ligand>
</feature>
<keyword evidence="8 10" id="KW-0131">Cell cycle</keyword>
<keyword evidence="2 10" id="KW-0132">Cell division</keyword>
<dbReference type="EC" id="2.4.1.227" evidence="10"/>
<dbReference type="GO" id="GO:0005975">
    <property type="term" value="P:carbohydrate metabolic process"/>
    <property type="evidence" value="ECO:0007669"/>
    <property type="project" value="InterPro"/>
</dbReference>
<keyword evidence="1 10" id="KW-1003">Cell membrane</keyword>
<dbReference type="HAMAP" id="MF_00033">
    <property type="entry name" value="MurG"/>
    <property type="match status" value="1"/>
</dbReference>
<dbReference type="GO" id="GO:0009252">
    <property type="term" value="P:peptidoglycan biosynthetic process"/>
    <property type="evidence" value="ECO:0007669"/>
    <property type="project" value="UniProtKB-UniRule"/>
</dbReference>
<evidence type="ECO:0000259" key="11">
    <source>
        <dbReference type="Pfam" id="PF03033"/>
    </source>
</evidence>
<comment type="pathway">
    <text evidence="10">Cell wall biogenesis; peptidoglycan biosynthesis.</text>
</comment>
<organism evidence="13 14">
    <name type="scientific">Candidatus Kaiserbacteria bacterium RIFCSPHIGHO2_01_FULL_49_13</name>
    <dbReference type="NCBI Taxonomy" id="1798477"/>
    <lineage>
        <taxon>Bacteria</taxon>
        <taxon>Candidatus Kaiseribacteriota</taxon>
    </lineage>
</organism>
<dbReference type="EMBL" id="MFKQ01000032">
    <property type="protein sequence ID" value="OGG47035.1"/>
    <property type="molecule type" value="Genomic_DNA"/>
</dbReference>
<keyword evidence="3 10" id="KW-0328">Glycosyltransferase</keyword>
<evidence type="ECO:0000256" key="2">
    <source>
        <dbReference type="ARBA" id="ARBA00022618"/>
    </source>
</evidence>
<keyword evidence="6 10" id="KW-0573">Peptidoglycan synthesis</keyword>
<evidence type="ECO:0000259" key="12">
    <source>
        <dbReference type="Pfam" id="PF04101"/>
    </source>
</evidence>
<feature type="binding site" evidence="10">
    <location>
        <position position="201"/>
    </location>
    <ligand>
        <name>UDP-N-acetyl-alpha-D-glucosamine</name>
        <dbReference type="ChEBI" id="CHEBI:57705"/>
    </ligand>
</feature>
<dbReference type="InterPro" id="IPR006009">
    <property type="entry name" value="GlcNAc_MurG"/>
</dbReference>
<comment type="caution">
    <text evidence="13">The sequence shown here is derived from an EMBL/GenBank/DDBJ whole genome shotgun (WGS) entry which is preliminary data.</text>
</comment>
<feature type="domain" description="Glycosyltransferase family 28 N-terminal" evidence="11">
    <location>
        <begin position="3"/>
        <end position="149"/>
    </location>
</feature>
<dbReference type="GO" id="GO:0005886">
    <property type="term" value="C:plasma membrane"/>
    <property type="evidence" value="ECO:0007669"/>
    <property type="project" value="UniProtKB-SubCell"/>
</dbReference>
<dbReference type="PANTHER" id="PTHR21015">
    <property type="entry name" value="UDP-N-ACETYLGLUCOSAMINE--N-ACETYLMURAMYL-(PENTAPEPTIDE) PYROPHOSPHORYL-UNDECAPRENOL N-ACETYLGLUCOSAMINE TRANSFERASE 1"/>
    <property type="match status" value="1"/>
</dbReference>
<accession>A0A1F6CCQ9</accession>
<sequence length="374" mass="41559">MKILFAGGGTGGHIFPIIAIARELRQSYKEKNLELFYMGPQDRFGDVLLSQENINTFTVKAGKLRRIDSPAAFFQNLGGLLFVTPLGICKAFKILFFLSPDLIFSKGGYGAIPATVAGRILRIPVFLHESDIVPGKANRSAEKFALEIFTSFPFTRYFPPKKILLVGNPIRKRLLSGSREDATQLFQLMGGKPILLIMGGSQGAQRLNDMLLGILEEALNQFEIIHQTGEANFKAVEAETKAMISEENLAYYHPVAFLEENEIRHAYAAADFIVNRSGSGSIFEIAALGKPSILIPLPEAAQNHQVENAYAYALTGAAIVLEEANMRPHFFLERVRDVIFDQKEMERMSQAALRFAKPDAARIIANYLLTYLLQ</sequence>
<name>A0A1F6CCQ9_9BACT</name>
<dbReference type="GO" id="GO:0008360">
    <property type="term" value="P:regulation of cell shape"/>
    <property type="evidence" value="ECO:0007669"/>
    <property type="project" value="UniProtKB-KW"/>
</dbReference>
<evidence type="ECO:0000256" key="10">
    <source>
        <dbReference type="HAMAP-Rule" id="MF_00033"/>
    </source>
</evidence>
<keyword evidence="4 10" id="KW-0808">Transferase</keyword>
<reference evidence="13 14" key="1">
    <citation type="journal article" date="2016" name="Nat. Commun.">
        <title>Thousands of microbial genomes shed light on interconnected biogeochemical processes in an aquifer system.</title>
        <authorList>
            <person name="Anantharaman K."/>
            <person name="Brown C.T."/>
            <person name="Hug L.A."/>
            <person name="Sharon I."/>
            <person name="Castelle C.J."/>
            <person name="Probst A.J."/>
            <person name="Thomas B.C."/>
            <person name="Singh A."/>
            <person name="Wilkins M.J."/>
            <person name="Karaoz U."/>
            <person name="Brodie E.L."/>
            <person name="Williams K.H."/>
            <person name="Hubbard S.S."/>
            <person name="Banfield J.F."/>
        </authorList>
    </citation>
    <scope>NUCLEOTIDE SEQUENCE [LARGE SCALE GENOMIC DNA]</scope>
</reference>
<dbReference type="Proteomes" id="UP000178344">
    <property type="component" value="Unassembled WGS sequence"/>
</dbReference>
<evidence type="ECO:0000256" key="5">
    <source>
        <dbReference type="ARBA" id="ARBA00022960"/>
    </source>
</evidence>
<dbReference type="Pfam" id="PF04101">
    <property type="entry name" value="Glyco_tran_28_C"/>
    <property type="match status" value="1"/>
</dbReference>
<keyword evidence="7 10" id="KW-0472">Membrane</keyword>
<evidence type="ECO:0000313" key="13">
    <source>
        <dbReference type="EMBL" id="OGG47035.1"/>
    </source>
</evidence>
<proteinExistence type="inferred from homology"/>
<comment type="similarity">
    <text evidence="10">Belongs to the glycosyltransferase 28 family. MurG subfamily.</text>
</comment>
<keyword evidence="9 10" id="KW-0961">Cell wall biogenesis/degradation</keyword>
<evidence type="ECO:0000256" key="7">
    <source>
        <dbReference type="ARBA" id="ARBA00023136"/>
    </source>
</evidence>
<dbReference type="UniPathway" id="UPA00219"/>
<dbReference type="Gene3D" id="3.40.50.2000">
    <property type="entry name" value="Glycogen Phosphorylase B"/>
    <property type="match status" value="2"/>
</dbReference>
<dbReference type="GO" id="GO:0051991">
    <property type="term" value="F:UDP-N-acetyl-D-glucosamine:N-acetylmuramoyl-L-alanyl-D-glutamyl-meso-2,6-diaminopimelyl-D-alanyl-D-alanine-diphosphoundecaprenol 4-beta-N-acetylglucosaminlytransferase activity"/>
    <property type="evidence" value="ECO:0007669"/>
    <property type="project" value="RHEA"/>
</dbReference>
<evidence type="ECO:0000313" key="14">
    <source>
        <dbReference type="Proteomes" id="UP000178344"/>
    </source>
</evidence>
<comment type="function">
    <text evidence="10">Cell wall formation. Catalyzes the transfer of a GlcNAc subunit on undecaprenyl-pyrophosphoryl-MurNAc-pentapeptide (lipid intermediate I) to form undecaprenyl-pyrophosphoryl-MurNAc-(pentapeptide)GlcNAc (lipid intermediate II).</text>
</comment>
<evidence type="ECO:0000256" key="1">
    <source>
        <dbReference type="ARBA" id="ARBA00022475"/>
    </source>
</evidence>
<evidence type="ECO:0000256" key="9">
    <source>
        <dbReference type="ARBA" id="ARBA00023316"/>
    </source>
</evidence>
<dbReference type="GO" id="GO:0050511">
    <property type="term" value="F:undecaprenyldiphospho-muramoylpentapeptide beta-N-acetylglucosaminyltransferase activity"/>
    <property type="evidence" value="ECO:0007669"/>
    <property type="project" value="UniProtKB-UniRule"/>
</dbReference>
<dbReference type="AlphaFoldDB" id="A0A1F6CCQ9"/>
<feature type="binding site" evidence="10">
    <location>
        <position position="305"/>
    </location>
    <ligand>
        <name>UDP-N-acetyl-alpha-D-glucosamine</name>
        <dbReference type="ChEBI" id="CHEBI:57705"/>
    </ligand>
</feature>
<protein>
    <recommendedName>
        <fullName evidence="10">UDP-N-acetylglucosamine--N-acetylmuramyl-(pentapeptide) pyrophosphoryl-undecaprenol N-acetylglucosamine transferase</fullName>
        <ecNumber evidence="10">2.4.1.227</ecNumber>
    </recommendedName>
    <alternativeName>
        <fullName evidence="10">Undecaprenyl-PP-MurNAc-pentapeptide-UDPGlcNAc GlcNAc transferase</fullName>
    </alternativeName>
</protein>
<evidence type="ECO:0000256" key="4">
    <source>
        <dbReference type="ARBA" id="ARBA00022679"/>
    </source>
</evidence>
<evidence type="ECO:0000256" key="6">
    <source>
        <dbReference type="ARBA" id="ARBA00022984"/>
    </source>
</evidence>
<dbReference type="PANTHER" id="PTHR21015:SF22">
    <property type="entry name" value="GLYCOSYLTRANSFERASE"/>
    <property type="match status" value="1"/>
</dbReference>
<evidence type="ECO:0000256" key="3">
    <source>
        <dbReference type="ARBA" id="ARBA00022676"/>
    </source>
</evidence>
<dbReference type="CDD" id="cd03785">
    <property type="entry name" value="GT28_MurG"/>
    <property type="match status" value="1"/>
</dbReference>
<dbReference type="SUPFAM" id="SSF53756">
    <property type="entry name" value="UDP-Glycosyltransferase/glycogen phosphorylase"/>
    <property type="match status" value="1"/>
</dbReference>
<evidence type="ECO:0000256" key="8">
    <source>
        <dbReference type="ARBA" id="ARBA00023306"/>
    </source>
</evidence>
<feature type="domain" description="Glycosyl transferase family 28 C-terminal" evidence="12">
    <location>
        <begin position="195"/>
        <end position="361"/>
    </location>
</feature>
<dbReference type="GO" id="GO:0051301">
    <property type="term" value="P:cell division"/>
    <property type="evidence" value="ECO:0007669"/>
    <property type="project" value="UniProtKB-KW"/>
</dbReference>
<dbReference type="GO" id="GO:0071555">
    <property type="term" value="P:cell wall organization"/>
    <property type="evidence" value="ECO:0007669"/>
    <property type="project" value="UniProtKB-KW"/>
</dbReference>
<dbReference type="Pfam" id="PF03033">
    <property type="entry name" value="Glyco_transf_28"/>
    <property type="match status" value="1"/>
</dbReference>
<gene>
    <name evidence="10" type="primary">murG</name>
    <name evidence="13" type="ORF">A2671_02165</name>
</gene>
<dbReference type="InterPro" id="IPR007235">
    <property type="entry name" value="Glyco_trans_28_C"/>
</dbReference>